<dbReference type="SUPFAM" id="SSF53474">
    <property type="entry name" value="alpha/beta-Hydrolases"/>
    <property type="match status" value="1"/>
</dbReference>
<reference evidence="4 5" key="2">
    <citation type="journal article" date="2008" name="Nature">
        <title>The Phaeodactylum genome reveals the evolutionary history of diatom genomes.</title>
        <authorList>
            <person name="Bowler C."/>
            <person name="Allen A.E."/>
            <person name="Badger J.H."/>
            <person name="Grimwood J."/>
            <person name="Jabbari K."/>
            <person name="Kuo A."/>
            <person name="Maheswari U."/>
            <person name="Martens C."/>
            <person name="Maumus F."/>
            <person name="Otillar R.P."/>
            <person name="Rayko E."/>
            <person name="Salamov A."/>
            <person name="Vandepoele K."/>
            <person name="Beszteri B."/>
            <person name="Gruber A."/>
            <person name="Heijde M."/>
            <person name="Katinka M."/>
            <person name="Mock T."/>
            <person name="Valentin K."/>
            <person name="Verret F."/>
            <person name="Berges J.A."/>
            <person name="Brownlee C."/>
            <person name="Cadoret J.P."/>
            <person name="Chiovitti A."/>
            <person name="Choi C.J."/>
            <person name="Coesel S."/>
            <person name="De Martino A."/>
            <person name="Detter J.C."/>
            <person name="Durkin C."/>
            <person name="Falciatore A."/>
            <person name="Fournet J."/>
            <person name="Haruta M."/>
            <person name="Huysman M.J."/>
            <person name="Jenkins B.D."/>
            <person name="Jiroutova K."/>
            <person name="Jorgensen R.E."/>
            <person name="Joubert Y."/>
            <person name="Kaplan A."/>
            <person name="Kroger N."/>
            <person name="Kroth P.G."/>
            <person name="La Roche J."/>
            <person name="Lindquist E."/>
            <person name="Lommer M."/>
            <person name="Martin-Jezequel V."/>
            <person name="Lopez P.J."/>
            <person name="Lucas S."/>
            <person name="Mangogna M."/>
            <person name="McGinnis K."/>
            <person name="Medlin L.K."/>
            <person name="Montsant A."/>
            <person name="Oudot-Le Secq M.P."/>
            <person name="Napoli C."/>
            <person name="Obornik M."/>
            <person name="Parker M.S."/>
            <person name="Petit J.L."/>
            <person name="Porcel B.M."/>
            <person name="Poulsen N."/>
            <person name="Robison M."/>
            <person name="Rychlewski L."/>
            <person name="Rynearson T.A."/>
            <person name="Schmutz J."/>
            <person name="Shapiro H."/>
            <person name="Siaut M."/>
            <person name="Stanley M."/>
            <person name="Sussman M.R."/>
            <person name="Taylor A.R."/>
            <person name="Vardi A."/>
            <person name="von Dassow P."/>
            <person name="Vyverman W."/>
            <person name="Willis A."/>
            <person name="Wyrwicz L.S."/>
            <person name="Rokhsar D.S."/>
            <person name="Weissenbach J."/>
            <person name="Armbrust E.V."/>
            <person name="Green B.R."/>
            <person name="Van de Peer Y."/>
            <person name="Grigoriev I.V."/>
        </authorList>
    </citation>
    <scope>NUCLEOTIDE SEQUENCE [LARGE SCALE GENOMIC DNA]</scope>
    <source>
        <strain evidence="4 5">CCMP1335</strain>
    </source>
</reference>
<dbReference type="KEGG" id="tps:THAPSDRAFT_7546"/>
<keyword evidence="5" id="KW-1185">Reference proteome</keyword>
<gene>
    <name evidence="4" type="ORF">THAPSDRAFT_7546</name>
</gene>
<dbReference type="GO" id="GO:0005829">
    <property type="term" value="C:cytosol"/>
    <property type="evidence" value="ECO:0000318"/>
    <property type="project" value="GO_Central"/>
</dbReference>
<dbReference type="SUPFAM" id="SSF50993">
    <property type="entry name" value="Peptidase/esterase 'gauge' domain"/>
    <property type="match status" value="1"/>
</dbReference>
<sequence length="823" mass="91539">MLMQSAICLRSIATFKSNRSKLLFLFHSAQLFHSVVGFSPVVATTSPSAPSSSSSFANPITTTAMSSLPSHYSDPDPYLFLEEVESPESIAFAKAANEKCLAALGDPKDTETYQRVLEALESDERIPHVSLLGYGDDGDMLLYNFWKDSKNPKGIWRKTTLSSYQSPTETKWTTVLDLDELAKKEDISWVWKGYTPLPRSLDPKSGAEESTPGNPKGRVTRVLLNLSRGGADACYLREFDLLTESFVDPEDGDEVGFSLPEGKTRARYKSRDVLLVGADTGEESMTTSGYPRTVREWKRGTKIEDAPIVFEVEKTDVSCGQYLYDETHREGGAMYEMQSRAITFYDSEYFARKNADAEFVKLAVAKNTEVSFFGRWVLLHVKADWNPKDNGSDKTFKSGSLIYVDSQAFLDFSKAKTDGNEDAINLAASNLEYKLLFEPTNKTAYSGYSTTKNYLILYTLDDVKEQLKFFKLGEGGGDFVDAGGDTEGQIRSVSARGVDSKESDLLWLTISSYTQPSTLYLADASKCNESGEDGYILNELKSLPHMFDSSELEVSQAFATSEDGTKIPYFMISKKGIALDGSNPTLLYGYGGFEISLGPRYVTTVGISWLERGGVYVEANIRGGGEYGAAWHQSALKENRNKCYEDFIAVVSVLSSSLVIACTILDLINLVLQPSHPQFMTVLVQARDLFGAIHIAVPLLDMKRYSKLLAGASWMGEYGDPDTDDWENFLHKYSAYHNIDATRQKYPATLLTTSTRDDRVHPAHARKMTKKLWDLGEGKDWPVYYYENIEGGHGGAADSKQEAFMTSLAYDFMWRALTSSLPN</sequence>
<dbReference type="AlphaFoldDB" id="B8C6U2"/>
<dbReference type="eggNOG" id="KOG2237">
    <property type="taxonomic scope" value="Eukaryota"/>
</dbReference>
<evidence type="ECO:0000313" key="4">
    <source>
        <dbReference type="EMBL" id="EED90629.1"/>
    </source>
</evidence>
<evidence type="ECO:0000256" key="2">
    <source>
        <dbReference type="RuleBase" id="RU368024"/>
    </source>
</evidence>
<name>B8C6U2_THAPS</name>
<dbReference type="InterPro" id="IPR051167">
    <property type="entry name" value="Prolyl_oligopep/macrocyclase"/>
</dbReference>
<dbReference type="GO" id="GO:0006508">
    <property type="term" value="P:proteolysis"/>
    <property type="evidence" value="ECO:0007669"/>
    <property type="project" value="UniProtKB-KW"/>
</dbReference>
<evidence type="ECO:0000256" key="1">
    <source>
        <dbReference type="ARBA" id="ARBA00005228"/>
    </source>
</evidence>
<dbReference type="PRINTS" id="PR00862">
    <property type="entry name" value="PROLIGOPTASE"/>
</dbReference>
<dbReference type="InterPro" id="IPR001375">
    <property type="entry name" value="Peptidase_S9_cat"/>
</dbReference>
<dbReference type="PANTHER" id="PTHR42881:SF13">
    <property type="entry name" value="PROLYL ENDOPEPTIDASE"/>
    <property type="match status" value="1"/>
</dbReference>
<dbReference type="GO" id="GO:0070012">
    <property type="term" value="F:oligopeptidase activity"/>
    <property type="evidence" value="ECO:0000318"/>
    <property type="project" value="GO_Central"/>
</dbReference>
<dbReference type="InParanoid" id="B8C6U2"/>
<dbReference type="PaxDb" id="35128-Thaps7546"/>
<dbReference type="GeneID" id="7450157"/>
<keyword evidence="2" id="KW-0378">Hydrolase</keyword>
<feature type="domain" description="Peptidase S9 prolyl oligopeptidase catalytic" evidence="3">
    <location>
        <begin position="681"/>
        <end position="818"/>
    </location>
</feature>
<protein>
    <recommendedName>
        <fullName evidence="2">Prolyl endopeptidase</fullName>
        <ecNumber evidence="2">3.4.21.-</ecNumber>
    </recommendedName>
</protein>
<dbReference type="Gene3D" id="3.40.50.1820">
    <property type="entry name" value="alpha/beta hydrolase"/>
    <property type="match status" value="2"/>
</dbReference>
<dbReference type="HOGENOM" id="CLU_011290_4_0_1"/>
<dbReference type="RefSeq" id="XP_002291778.1">
    <property type="nucleotide sequence ID" value="XM_002291742.1"/>
</dbReference>
<keyword evidence="2" id="KW-0645">Protease</keyword>
<dbReference type="OMA" id="NAVVCQV"/>
<organism evidence="4 5">
    <name type="scientific">Thalassiosira pseudonana</name>
    <name type="common">Marine diatom</name>
    <name type="synonym">Cyclotella nana</name>
    <dbReference type="NCBI Taxonomy" id="35128"/>
    <lineage>
        <taxon>Eukaryota</taxon>
        <taxon>Sar</taxon>
        <taxon>Stramenopiles</taxon>
        <taxon>Ochrophyta</taxon>
        <taxon>Bacillariophyta</taxon>
        <taxon>Coscinodiscophyceae</taxon>
        <taxon>Thalassiosirophycidae</taxon>
        <taxon>Thalassiosirales</taxon>
        <taxon>Thalassiosiraceae</taxon>
        <taxon>Thalassiosira</taxon>
    </lineage>
</organism>
<comment type="similarity">
    <text evidence="1 2">Belongs to the peptidase S9A family.</text>
</comment>
<dbReference type="InterPro" id="IPR002470">
    <property type="entry name" value="Peptidase_S9A"/>
</dbReference>
<evidence type="ECO:0000313" key="5">
    <source>
        <dbReference type="Proteomes" id="UP000001449"/>
    </source>
</evidence>
<reference evidence="4 5" key="1">
    <citation type="journal article" date="2004" name="Science">
        <title>The genome of the diatom Thalassiosira pseudonana: ecology, evolution, and metabolism.</title>
        <authorList>
            <person name="Armbrust E.V."/>
            <person name="Berges J.A."/>
            <person name="Bowler C."/>
            <person name="Green B.R."/>
            <person name="Martinez D."/>
            <person name="Putnam N.H."/>
            <person name="Zhou S."/>
            <person name="Allen A.E."/>
            <person name="Apt K.E."/>
            <person name="Bechner M."/>
            <person name="Brzezinski M.A."/>
            <person name="Chaal B.K."/>
            <person name="Chiovitti A."/>
            <person name="Davis A.K."/>
            <person name="Demarest M.S."/>
            <person name="Detter J.C."/>
            <person name="Glavina T."/>
            <person name="Goodstein D."/>
            <person name="Hadi M.Z."/>
            <person name="Hellsten U."/>
            <person name="Hildebrand M."/>
            <person name="Jenkins B.D."/>
            <person name="Jurka J."/>
            <person name="Kapitonov V.V."/>
            <person name="Kroger N."/>
            <person name="Lau W.W."/>
            <person name="Lane T.W."/>
            <person name="Larimer F.W."/>
            <person name="Lippmeier J.C."/>
            <person name="Lucas S."/>
            <person name="Medina M."/>
            <person name="Montsant A."/>
            <person name="Obornik M."/>
            <person name="Parker M.S."/>
            <person name="Palenik B."/>
            <person name="Pazour G.J."/>
            <person name="Richardson P.M."/>
            <person name="Rynearson T.A."/>
            <person name="Saito M.A."/>
            <person name="Schwartz D.C."/>
            <person name="Thamatrakoln K."/>
            <person name="Valentin K."/>
            <person name="Vardi A."/>
            <person name="Wilkerson F.P."/>
            <person name="Rokhsar D.S."/>
        </authorList>
    </citation>
    <scope>NUCLEOTIDE SEQUENCE [LARGE SCALE GENOMIC DNA]</scope>
    <source>
        <strain evidence="4 5">CCMP1335</strain>
    </source>
</reference>
<dbReference type="Proteomes" id="UP000001449">
    <property type="component" value="Chromosome 8"/>
</dbReference>
<dbReference type="Gene3D" id="2.130.10.120">
    <property type="entry name" value="Prolyl oligopeptidase, N-terminal domain"/>
    <property type="match status" value="1"/>
</dbReference>
<evidence type="ECO:0000259" key="3">
    <source>
        <dbReference type="Pfam" id="PF00326"/>
    </source>
</evidence>
<dbReference type="PANTHER" id="PTHR42881">
    <property type="entry name" value="PROLYL ENDOPEPTIDASE"/>
    <property type="match status" value="1"/>
</dbReference>
<dbReference type="Pfam" id="PF00326">
    <property type="entry name" value="Peptidase_S9"/>
    <property type="match status" value="2"/>
</dbReference>
<dbReference type="EMBL" id="CM000644">
    <property type="protein sequence ID" value="EED90629.1"/>
    <property type="molecule type" value="Genomic_DNA"/>
</dbReference>
<proteinExistence type="inferred from homology"/>
<dbReference type="GO" id="GO:0004252">
    <property type="term" value="F:serine-type endopeptidase activity"/>
    <property type="evidence" value="ECO:0007669"/>
    <property type="project" value="UniProtKB-UniRule"/>
</dbReference>
<dbReference type="InterPro" id="IPR029058">
    <property type="entry name" value="AB_hydrolase_fold"/>
</dbReference>
<dbReference type="EC" id="3.4.21.-" evidence="2"/>
<accession>B8C6U2</accession>
<keyword evidence="2" id="KW-0720">Serine protease</keyword>
<feature type="domain" description="Peptidase S9 prolyl oligopeptidase catalytic" evidence="3">
    <location>
        <begin position="607"/>
        <end position="657"/>
    </location>
</feature>